<name>A0AAD9SV81_PHOAM</name>
<dbReference type="PANTHER" id="PTHR45948:SF2">
    <property type="entry name" value="DUAL SPECIFICITY PROTEIN PHOSPHATASE"/>
    <property type="match status" value="1"/>
</dbReference>
<sequence>MPSPPHHNLGKTTPRMDSQKRPSEYHNQGIAGAKRATNNPVVGPGPPAQRQAKKPVKHSSTNSVTTSSNKPDSAASSSQKMTQIAPTRQVSDPDILCRELEENYPEQTWFDSYTSLEKLRKTRGKSNNTVKILLANLSISVRDKNGAELGLYKAVQNNISHLLDVEAEWNLVTPISSQPKGCSSALWKGKLWLGGIKDSVNKNWLDGMDPVSKQKNLKNRISAVVSIHPENWLAANDWKMLFTKWDEDPTSLKPGWAEKGKRGQYVIPLEDDSSSDLLSRFEKAFKFMNYYLLQGQNVLVHCKMGQSRSASLVLGYMLTRYYKCYIADAHPSKEKALEDFNELKKMQNRFTNEISGERKGVNTAKFEKQLEKHLENLAKYNRDQSTPAEQQKPEGKKGGGGIIKDAVLLLCYMHNLTPTDEILKYWTSQKRNKHYWVRASKDKTKKEIDDERHLAQVNDFFVGFTGKKTKA</sequence>
<dbReference type="GO" id="GO:0004725">
    <property type="term" value="F:protein tyrosine phosphatase activity"/>
    <property type="evidence" value="ECO:0007669"/>
    <property type="project" value="TreeGrafter"/>
</dbReference>
<dbReference type="InterPro" id="IPR020422">
    <property type="entry name" value="TYR_PHOSPHATASE_DUAL_dom"/>
</dbReference>
<dbReference type="PANTHER" id="PTHR45948">
    <property type="entry name" value="DUAL SPECIFICITY PROTEIN PHOSPHATASE DDB_G0269404-RELATED"/>
    <property type="match status" value="1"/>
</dbReference>
<dbReference type="GO" id="GO:0004722">
    <property type="term" value="F:protein serine/threonine phosphatase activity"/>
    <property type="evidence" value="ECO:0007669"/>
    <property type="project" value="UniProtKB-EC"/>
</dbReference>
<protein>
    <recommendedName>
        <fullName evidence="7">Tyrosine specific protein phosphatases domain-containing protein</fullName>
    </recommendedName>
</protein>
<dbReference type="SUPFAM" id="SSF52799">
    <property type="entry name" value="(Phosphotyrosine protein) phosphatases II"/>
    <property type="match status" value="1"/>
</dbReference>
<dbReference type="GO" id="GO:0005829">
    <property type="term" value="C:cytosol"/>
    <property type="evidence" value="ECO:0007669"/>
    <property type="project" value="TreeGrafter"/>
</dbReference>
<dbReference type="Pfam" id="PF00782">
    <property type="entry name" value="DSPc"/>
    <property type="match status" value="1"/>
</dbReference>
<accession>A0AAD9SV81</accession>
<comment type="catalytic activity">
    <reaction evidence="4">
        <text>O-phospho-L-seryl-[protein] + H2O = L-seryl-[protein] + phosphate</text>
        <dbReference type="Rhea" id="RHEA:20629"/>
        <dbReference type="Rhea" id="RHEA-COMP:9863"/>
        <dbReference type="Rhea" id="RHEA-COMP:11604"/>
        <dbReference type="ChEBI" id="CHEBI:15377"/>
        <dbReference type="ChEBI" id="CHEBI:29999"/>
        <dbReference type="ChEBI" id="CHEBI:43474"/>
        <dbReference type="ChEBI" id="CHEBI:83421"/>
        <dbReference type="EC" id="3.1.3.16"/>
    </reaction>
</comment>
<evidence type="ECO:0000256" key="5">
    <source>
        <dbReference type="ARBA" id="ARBA00048336"/>
    </source>
</evidence>
<dbReference type="InterPro" id="IPR029021">
    <property type="entry name" value="Prot-tyrosine_phosphatase-like"/>
</dbReference>
<feature type="compositionally biased region" description="Low complexity" evidence="6">
    <location>
        <begin position="59"/>
        <end position="78"/>
    </location>
</feature>
<gene>
    <name evidence="8" type="ORF">N8I77_002641</name>
</gene>
<dbReference type="InterPro" id="IPR000387">
    <property type="entry name" value="Tyr_Pase_dom"/>
</dbReference>
<dbReference type="SMART" id="SM00195">
    <property type="entry name" value="DSPc"/>
    <property type="match status" value="1"/>
</dbReference>
<comment type="catalytic activity">
    <reaction evidence="5">
        <text>O-phospho-L-threonyl-[protein] + H2O = L-threonyl-[protein] + phosphate</text>
        <dbReference type="Rhea" id="RHEA:47004"/>
        <dbReference type="Rhea" id="RHEA-COMP:11060"/>
        <dbReference type="Rhea" id="RHEA-COMP:11605"/>
        <dbReference type="ChEBI" id="CHEBI:15377"/>
        <dbReference type="ChEBI" id="CHEBI:30013"/>
        <dbReference type="ChEBI" id="CHEBI:43474"/>
        <dbReference type="ChEBI" id="CHEBI:61977"/>
        <dbReference type="EC" id="3.1.3.16"/>
    </reaction>
</comment>
<organism evidence="8 9">
    <name type="scientific">Phomopsis amygdali</name>
    <name type="common">Fusicoccum amygdali</name>
    <dbReference type="NCBI Taxonomy" id="1214568"/>
    <lineage>
        <taxon>Eukaryota</taxon>
        <taxon>Fungi</taxon>
        <taxon>Dikarya</taxon>
        <taxon>Ascomycota</taxon>
        <taxon>Pezizomycotina</taxon>
        <taxon>Sordariomycetes</taxon>
        <taxon>Sordariomycetidae</taxon>
        <taxon>Diaporthales</taxon>
        <taxon>Diaporthaceae</taxon>
        <taxon>Diaporthe</taxon>
    </lineage>
</organism>
<evidence type="ECO:0000313" key="8">
    <source>
        <dbReference type="EMBL" id="KAK2615920.1"/>
    </source>
</evidence>
<comment type="caution">
    <text evidence="8">The sequence shown here is derived from an EMBL/GenBank/DDBJ whole genome shotgun (WGS) entry which is preliminary data.</text>
</comment>
<reference evidence="8" key="1">
    <citation type="submission" date="2023-06" db="EMBL/GenBank/DDBJ databases">
        <authorList>
            <person name="Noh H."/>
        </authorList>
    </citation>
    <scope>NUCLEOTIDE SEQUENCE</scope>
    <source>
        <strain evidence="8">DUCC20226</strain>
    </source>
</reference>
<dbReference type="PROSITE" id="PS00383">
    <property type="entry name" value="TYR_PHOSPHATASE_1"/>
    <property type="match status" value="1"/>
</dbReference>
<evidence type="ECO:0000313" key="9">
    <source>
        <dbReference type="Proteomes" id="UP001265746"/>
    </source>
</evidence>
<dbReference type="Proteomes" id="UP001265746">
    <property type="component" value="Unassembled WGS sequence"/>
</dbReference>
<keyword evidence="3" id="KW-0904">Protein phosphatase</keyword>
<evidence type="ECO:0000256" key="4">
    <source>
        <dbReference type="ARBA" id="ARBA00047761"/>
    </source>
</evidence>
<dbReference type="Gene3D" id="3.90.190.10">
    <property type="entry name" value="Protein tyrosine phosphatase superfamily"/>
    <property type="match status" value="1"/>
</dbReference>
<dbReference type="InterPro" id="IPR016130">
    <property type="entry name" value="Tyr_Pase_AS"/>
</dbReference>
<keyword evidence="2" id="KW-0378">Hydrolase</keyword>
<dbReference type="AlphaFoldDB" id="A0AAD9SV81"/>
<evidence type="ECO:0000256" key="1">
    <source>
        <dbReference type="ARBA" id="ARBA00008601"/>
    </source>
</evidence>
<feature type="compositionally biased region" description="Polar residues" evidence="6">
    <location>
        <begin position="79"/>
        <end position="90"/>
    </location>
</feature>
<feature type="domain" description="Tyrosine specific protein phosphatases" evidence="7">
    <location>
        <begin position="279"/>
        <end position="361"/>
    </location>
</feature>
<dbReference type="EMBL" id="JAUJFL010000001">
    <property type="protein sequence ID" value="KAK2615920.1"/>
    <property type="molecule type" value="Genomic_DNA"/>
</dbReference>
<dbReference type="PROSITE" id="PS50056">
    <property type="entry name" value="TYR_PHOSPHATASE_2"/>
    <property type="match status" value="1"/>
</dbReference>
<proteinExistence type="inferred from homology"/>
<feature type="region of interest" description="Disordered" evidence="6">
    <location>
        <begin position="379"/>
        <end position="399"/>
    </location>
</feature>
<dbReference type="CDD" id="cd14498">
    <property type="entry name" value="DSP"/>
    <property type="match status" value="1"/>
</dbReference>
<evidence type="ECO:0000256" key="3">
    <source>
        <dbReference type="ARBA" id="ARBA00022912"/>
    </source>
</evidence>
<dbReference type="InterPro" id="IPR000340">
    <property type="entry name" value="Dual-sp_phosphatase_cat-dom"/>
</dbReference>
<evidence type="ECO:0000256" key="2">
    <source>
        <dbReference type="ARBA" id="ARBA00022801"/>
    </source>
</evidence>
<feature type="region of interest" description="Disordered" evidence="6">
    <location>
        <begin position="1"/>
        <end position="93"/>
    </location>
</feature>
<dbReference type="GO" id="GO:0007165">
    <property type="term" value="P:signal transduction"/>
    <property type="evidence" value="ECO:0007669"/>
    <property type="project" value="TreeGrafter"/>
</dbReference>
<evidence type="ECO:0000256" key="6">
    <source>
        <dbReference type="SAM" id="MobiDB-lite"/>
    </source>
</evidence>
<keyword evidence="9" id="KW-1185">Reference proteome</keyword>
<comment type="similarity">
    <text evidence="1">Belongs to the protein-tyrosine phosphatase family. Non-receptor class dual specificity subfamily.</text>
</comment>
<evidence type="ECO:0000259" key="7">
    <source>
        <dbReference type="PROSITE" id="PS50056"/>
    </source>
</evidence>